<dbReference type="InterPro" id="IPR029044">
    <property type="entry name" value="Nucleotide-diphossugar_trans"/>
</dbReference>
<evidence type="ECO:0000313" key="4">
    <source>
        <dbReference type="Proteomes" id="UP001165423"/>
    </source>
</evidence>
<comment type="similarity">
    <text evidence="1">Belongs to the glycosyltransferase 2 family. WaaE/KdtX subfamily.</text>
</comment>
<gene>
    <name evidence="3" type="ORF">MQC88_09360</name>
</gene>
<proteinExistence type="inferred from homology"/>
<dbReference type="Gene3D" id="3.90.550.10">
    <property type="entry name" value="Spore Coat Polysaccharide Biosynthesis Protein SpsA, Chain A"/>
    <property type="match status" value="1"/>
</dbReference>
<evidence type="ECO:0000259" key="2">
    <source>
        <dbReference type="Pfam" id="PF00535"/>
    </source>
</evidence>
<reference evidence="3 4" key="1">
    <citation type="submission" date="2022-03" db="EMBL/GenBank/DDBJ databases">
        <title>Luteimonas soily sp. nov., a novel bacterium isolated from the soil.</title>
        <authorList>
            <person name="Zhang X."/>
        </authorList>
    </citation>
    <scope>NUCLEOTIDE SEQUENCE [LARGE SCALE GENOMIC DNA]</scope>
    <source>
        <strain evidence="3 4">50</strain>
    </source>
</reference>
<dbReference type="Pfam" id="PF00535">
    <property type="entry name" value="Glycos_transf_2"/>
    <property type="match status" value="1"/>
</dbReference>
<accession>A0ABT0A5A7</accession>
<dbReference type="CDD" id="cd02511">
    <property type="entry name" value="Beta4Glucosyltransferase"/>
    <property type="match status" value="1"/>
</dbReference>
<dbReference type="PANTHER" id="PTHR43630:SF2">
    <property type="entry name" value="GLYCOSYLTRANSFERASE"/>
    <property type="match status" value="1"/>
</dbReference>
<feature type="domain" description="Glycosyltransferase 2-like" evidence="2">
    <location>
        <begin position="13"/>
        <end position="129"/>
    </location>
</feature>
<dbReference type="RefSeq" id="WP_243321377.1">
    <property type="nucleotide sequence ID" value="NZ_JALGCL010000003.1"/>
</dbReference>
<dbReference type="Proteomes" id="UP001165423">
    <property type="component" value="Unassembled WGS sequence"/>
</dbReference>
<keyword evidence="4" id="KW-1185">Reference proteome</keyword>
<evidence type="ECO:0000313" key="3">
    <source>
        <dbReference type="EMBL" id="MCJ0826152.1"/>
    </source>
</evidence>
<organism evidence="3 4">
    <name type="scientific">Cognatiluteimonas sedimenti</name>
    <dbReference type="NCBI Taxonomy" id="2927791"/>
    <lineage>
        <taxon>Bacteria</taxon>
        <taxon>Pseudomonadati</taxon>
        <taxon>Pseudomonadota</taxon>
        <taxon>Gammaproteobacteria</taxon>
        <taxon>Lysobacterales</taxon>
        <taxon>Lysobacteraceae</taxon>
        <taxon>Cognatiluteimonas</taxon>
    </lineage>
</organism>
<name>A0ABT0A5A7_9GAMM</name>
<dbReference type="InterPro" id="IPR001173">
    <property type="entry name" value="Glyco_trans_2-like"/>
</dbReference>
<dbReference type="SUPFAM" id="SSF53448">
    <property type="entry name" value="Nucleotide-diphospho-sugar transferases"/>
    <property type="match status" value="1"/>
</dbReference>
<comment type="caution">
    <text evidence="3">The sequence shown here is derived from an EMBL/GenBank/DDBJ whole genome shotgun (WGS) entry which is preliminary data.</text>
</comment>
<dbReference type="PANTHER" id="PTHR43630">
    <property type="entry name" value="POLY-BETA-1,6-N-ACETYL-D-GLUCOSAMINE SYNTHASE"/>
    <property type="match status" value="1"/>
</dbReference>
<sequence>MNAAPDKPPLSGVVIAKDEGDRIGRCVASLAALCREVLVLDSGSGDDTAANAIAAGARVEQQAWLGFAAQKNAAIARASQPWVLLLDADEWLDEDAASRLRALFASGRVERADVWRLQRRTHFLGTPLNHGGWGKERVERLFRADLRYLPAQVHEKLDLSGRRVAGVAARIEHDTARSFDEYAAKLQRYAQLWAGQRHAAGKRAGAYAAPLHAGAHWLRNYLLRGGFLDGEMARRYHALHARYVHDKYRRLRLLQQRD</sequence>
<evidence type="ECO:0000256" key="1">
    <source>
        <dbReference type="ARBA" id="ARBA00038494"/>
    </source>
</evidence>
<dbReference type="EMBL" id="JALGCL010000003">
    <property type="protein sequence ID" value="MCJ0826152.1"/>
    <property type="molecule type" value="Genomic_DNA"/>
</dbReference>
<protein>
    <submittedName>
        <fullName evidence="3">Glycosyltransferase family 2 protein</fullName>
    </submittedName>
</protein>